<feature type="chain" id="PRO_5008889550" description="Lipocalin-like domain-containing protein" evidence="2">
    <location>
        <begin position="21"/>
        <end position="293"/>
    </location>
</feature>
<organism evidence="3 4">
    <name type="scientific">Choanephora cucurbitarum</name>
    <dbReference type="NCBI Taxonomy" id="101091"/>
    <lineage>
        <taxon>Eukaryota</taxon>
        <taxon>Fungi</taxon>
        <taxon>Fungi incertae sedis</taxon>
        <taxon>Mucoromycota</taxon>
        <taxon>Mucoromycotina</taxon>
        <taxon>Mucoromycetes</taxon>
        <taxon>Mucorales</taxon>
        <taxon>Mucorineae</taxon>
        <taxon>Choanephoraceae</taxon>
        <taxon>Choanephoroideae</taxon>
        <taxon>Choanephora</taxon>
    </lineage>
</organism>
<keyword evidence="2" id="KW-0732">Signal</keyword>
<evidence type="ECO:0008006" key="5">
    <source>
        <dbReference type="Google" id="ProtNLM"/>
    </source>
</evidence>
<dbReference type="EMBL" id="LUGH01000388">
    <property type="protein sequence ID" value="OBZ85515.1"/>
    <property type="molecule type" value="Genomic_DNA"/>
</dbReference>
<reference evidence="3 4" key="1">
    <citation type="submission" date="2016-03" db="EMBL/GenBank/DDBJ databases">
        <title>Choanephora cucurbitarum.</title>
        <authorList>
            <person name="Min B."/>
            <person name="Park H."/>
            <person name="Park J.-H."/>
            <person name="Shin H.-D."/>
            <person name="Choi I.-G."/>
        </authorList>
    </citation>
    <scope>NUCLEOTIDE SEQUENCE [LARGE SCALE GENOMIC DNA]</scope>
    <source>
        <strain evidence="3 4">KUS-F28377</strain>
    </source>
</reference>
<protein>
    <recommendedName>
        <fullName evidence="5">Lipocalin-like domain-containing protein</fullName>
    </recommendedName>
</protein>
<evidence type="ECO:0000313" key="4">
    <source>
        <dbReference type="Proteomes" id="UP000093000"/>
    </source>
</evidence>
<dbReference type="AlphaFoldDB" id="A0A1C7N8Q3"/>
<evidence type="ECO:0000256" key="1">
    <source>
        <dbReference type="SAM" id="MobiDB-lite"/>
    </source>
</evidence>
<accession>A0A1C7N8Q3</accession>
<sequence length="293" mass="31164">MKLFQILTSTMGLLLSTTYAQQDSTIDQSSAFNLSAINGTWHVAGLTDTLVEGFAEISQYLNFSIKCPQIYITGNTTNVSYVQPSFNLEYYNESLGRNLTANISMSGLMTLENVTSPTEANFSVLLAFPTMDNGTSYSSTNNLARILAAGSSYSSSTTLNITAGNVTDPLPNGANISATFGFNLSSSNGSVYDIVLLTASNFSVVSNSSDSSNGNFDDQDNNGYGGNMTEQVYQLLLTNTSTVLNQTIFNQTIDTFGTFASNVTRLNNTCSKSFSSRGGGSQSASVFRAATTA</sequence>
<keyword evidence="4" id="KW-1185">Reference proteome</keyword>
<evidence type="ECO:0000256" key="2">
    <source>
        <dbReference type="SAM" id="SignalP"/>
    </source>
</evidence>
<dbReference type="InParanoid" id="A0A1C7N8Q3"/>
<feature type="region of interest" description="Disordered" evidence="1">
    <location>
        <begin position="274"/>
        <end position="293"/>
    </location>
</feature>
<gene>
    <name evidence="3" type="ORF">A0J61_06433</name>
</gene>
<feature type="signal peptide" evidence="2">
    <location>
        <begin position="1"/>
        <end position="20"/>
    </location>
</feature>
<dbReference type="OrthoDB" id="2264177at2759"/>
<name>A0A1C7N8Q3_9FUNG</name>
<dbReference type="Proteomes" id="UP000093000">
    <property type="component" value="Unassembled WGS sequence"/>
</dbReference>
<comment type="caution">
    <text evidence="3">The sequence shown here is derived from an EMBL/GenBank/DDBJ whole genome shotgun (WGS) entry which is preliminary data.</text>
</comment>
<evidence type="ECO:0000313" key="3">
    <source>
        <dbReference type="EMBL" id="OBZ85515.1"/>
    </source>
</evidence>
<proteinExistence type="predicted"/>